<feature type="site" description="Important for acyl-CoA specificity" evidence="2">
    <location>
        <position position="301"/>
    </location>
</feature>
<comment type="similarity">
    <text evidence="2">Belongs to the AB hydrolase superfamily. MetX family.</text>
</comment>
<dbReference type="AlphaFoldDB" id="A0A1J4N7M0"/>
<dbReference type="STRING" id="1844.UG56_011815"/>
<keyword evidence="6" id="KW-1185">Reference proteome</keyword>
<keyword evidence="2" id="KW-0486">Methionine biosynthesis</keyword>
<sequence>MSTVPRTILFDGPDPLHLSGGGTLAPVEVAYATYGELAPGRDNAVFIAHALTGDAEAAQWWPTMVGPGRPVDTDRFFVVCANLLGGCRGTTGPSSTDPATGRAWGLDFPLISVADLVTVHRRLLAHLGIERLHAAVGGSLGGMQVLQWAADAPGQIERAVLVAASARLSTQNIALSNIARQAILRDPDFRGGRYPDHGIVPVNGLSVARMLGHVTYVSEPGLEAKFGRSRRDGSTPGFGIDFEIESYLDHQASTFVDRFDALSYLYLSRLLDYFDPFADDAFAAAIRDTRFQLISFDSDWRFGTSHSVLIEKELRRAGVDVERHEIASTWGHDSFLLDPPGYLDLVEGFLNDRTGVVHD</sequence>
<dbReference type="InterPro" id="IPR008220">
    <property type="entry name" value="HAT_MetX-like"/>
</dbReference>
<feature type="active site" evidence="2 3">
    <location>
        <position position="332"/>
    </location>
</feature>
<dbReference type="GO" id="GO:0008899">
    <property type="term" value="F:homoserine O-succinyltransferase activity"/>
    <property type="evidence" value="ECO:0007669"/>
    <property type="project" value="UniProtKB-UniRule"/>
</dbReference>
<dbReference type="Gene3D" id="3.40.50.1820">
    <property type="entry name" value="alpha/beta hydrolase"/>
    <property type="match status" value="1"/>
</dbReference>
<dbReference type="EC" id="2.3.1.46" evidence="2"/>
<dbReference type="EMBL" id="JZDQ02000014">
    <property type="protein sequence ID" value="OIJ26648.1"/>
    <property type="molecule type" value="Genomic_DNA"/>
</dbReference>
<proteinExistence type="inferred from homology"/>
<dbReference type="UniPathway" id="UPA00051">
    <property type="reaction ID" value="UER00075"/>
</dbReference>
<feature type="domain" description="AB hydrolase-1" evidence="4">
    <location>
        <begin position="44"/>
        <end position="339"/>
    </location>
</feature>
<comment type="subunit">
    <text evidence="2">Homodimer.</text>
</comment>
<keyword evidence="2" id="KW-0012">Acyltransferase</keyword>
<comment type="catalytic activity">
    <reaction evidence="2">
        <text>L-homoserine + succinyl-CoA = O-succinyl-L-homoserine + CoA</text>
        <dbReference type="Rhea" id="RHEA:22008"/>
        <dbReference type="ChEBI" id="CHEBI:57287"/>
        <dbReference type="ChEBI" id="CHEBI:57292"/>
        <dbReference type="ChEBI" id="CHEBI:57476"/>
        <dbReference type="ChEBI" id="CHEBI:57661"/>
        <dbReference type="EC" id="2.3.1.46"/>
    </reaction>
</comment>
<name>A0A1J4N7M0_9ACTN</name>
<organism evidence="5 6">
    <name type="scientific">Nocardioides luteus</name>
    <dbReference type="NCBI Taxonomy" id="1844"/>
    <lineage>
        <taxon>Bacteria</taxon>
        <taxon>Bacillati</taxon>
        <taxon>Actinomycetota</taxon>
        <taxon>Actinomycetes</taxon>
        <taxon>Propionibacteriales</taxon>
        <taxon>Nocardioidaceae</taxon>
        <taxon>Nocardioides</taxon>
    </lineage>
</organism>
<gene>
    <name evidence="2" type="primary">metXS</name>
    <name evidence="5" type="ORF">UG56_011815</name>
</gene>
<feature type="binding site" evidence="2">
    <location>
        <position position="333"/>
    </location>
    <ligand>
        <name>substrate</name>
    </ligand>
</feature>
<dbReference type="NCBIfam" id="NF001209">
    <property type="entry name" value="PRK00175.1"/>
    <property type="match status" value="1"/>
</dbReference>
<evidence type="ECO:0000256" key="1">
    <source>
        <dbReference type="ARBA" id="ARBA00022679"/>
    </source>
</evidence>
<comment type="subcellular location">
    <subcellularLocation>
        <location evidence="2">Cytoplasm</location>
    </subcellularLocation>
</comment>
<comment type="function">
    <text evidence="2">Transfers a succinyl group from succinyl-CoA to L-homoserine, forming succinyl-L-homoserine.</text>
</comment>
<dbReference type="HAMAP" id="MF_00296">
    <property type="entry name" value="MetX_acyltransf"/>
    <property type="match status" value="1"/>
</dbReference>
<accession>A0A1J4N7M0</accession>
<dbReference type="GO" id="GO:0009092">
    <property type="term" value="P:homoserine metabolic process"/>
    <property type="evidence" value="ECO:0007669"/>
    <property type="project" value="TreeGrafter"/>
</dbReference>
<evidence type="ECO:0000313" key="5">
    <source>
        <dbReference type="EMBL" id="OIJ26648.1"/>
    </source>
</evidence>
<evidence type="ECO:0000313" key="6">
    <source>
        <dbReference type="Proteomes" id="UP000033772"/>
    </source>
</evidence>
<dbReference type="InterPro" id="IPR000073">
    <property type="entry name" value="AB_hydrolase_1"/>
</dbReference>
<evidence type="ECO:0000259" key="4">
    <source>
        <dbReference type="Pfam" id="PF00561"/>
    </source>
</evidence>
<dbReference type="GO" id="GO:0009086">
    <property type="term" value="P:methionine biosynthetic process"/>
    <property type="evidence" value="ECO:0007669"/>
    <property type="project" value="UniProtKB-UniRule"/>
</dbReference>
<dbReference type="NCBIfam" id="TIGR01392">
    <property type="entry name" value="homoserO_Ac_trn"/>
    <property type="match status" value="1"/>
</dbReference>
<comment type="caution">
    <text evidence="2">Lacks conserved residue(s) required for the propagation of feature annotation.</text>
</comment>
<dbReference type="GO" id="GO:0005737">
    <property type="term" value="C:cytoplasm"/>
    <property type="evidence" value="ECO:0007669"/>
    <property type="project" value="UniProtKB-SubCell"/>
</dbReference>
<evidence type="ECO:0000256" key="2">
    <source>
        <dbReference type="HAMAP-Rule" id="MF_00296"/>
    </source>
</evidence>
<evidence type="ECO:0000256" key="3">
    <source>
        <dbReference type="PIRSR" id="PIRSR000443-1"/>
    </source>
</evidence>
<dbReference type="InterPro" id="IPR029058">
    <property type="entry name" value="AB_hydrolase_fold"/>
</dbReference>
<dbReference type="GO" id="GO:0004414">
    <property type="term" value="F:homoserine O-acetyltransferase activity"/>
    <property type="evidence" value="ECO:0007669"/>
    <property type="project" value="TreeGrafter"/>
</dbReference>
<dbReference type="SUPFAM" id="SSF53474">
    <property type="entry name" value="alpha/beta-Hydrolases"/>
    <property type="match status" value="1"/>
</dbReference>
<protein>
    <recommendedName>
        <fullName evidence="2">Homoserine O-succinyltransferase</fullName>
        <shortName evidence="2">HST</shortName>
        <ecNumber evidence="2">2.3.1.46</ecNumber>
    </recommendedName>
    <alternativeName>
        <fullName evidence="2">Homoserine transsuccinylase</fullName>
        <shortName evidence="2">HTS</shortName>
    </alternativeName>
</protein>
<comment type="caution">
    <text evidence="5">The sequence shown here is derived from an EMBL/GenBank/DDBJ whole genome shotgun (WGS) entry which is preliminary data.</text>
</comment>
<dbReference type="Proteomes" id="UP000033772">
    <property type="component" value="Unassembled WGS sequence"/>
</dbReference>
<dbReference type="Gene3D" id="1.10.1740.110">
    <property type="match status" value="1"/>
</dbReference>
<feature type="binding site" evidence="2">
    <location>
        <position position="209"/>
    </location>
    <ligand>
        <name>substrate</name>
    </ligand>
</feature>
<comment type="pathway">
    <text evidence="2">Amino-acid biosynthesis; L-methionine biosynthesis via de novo pathway; O-succinyl-L-homoserine from L-homoserine: step 1/1.</text>
</comment>
<feature type="active site" evidence="2 3">
    <location>
        <position position="299"/>
    </location>
</feature>
<keyword evidence="2" id="KW-0963">Cytoplasm</keyword>
<dbReference type="RefSeq" id="WP_045548015.1">
    <property type="nucleotide sequence ID" value="NZ_JZDQ02000014.1"/>
</dbReference>
<dbReference type="OrthoDB" id="9800754at2"/>
<keyword evidence="2" id="KW-0028">Amino-acid biosynthesis</keyword>
<reference evidence="5" key="1">
    <citation type="submission" date="2016-10" db="EMBL/GenBank/DDBJ databases">
        <title>Draft Genome Sequence of Nocardioides luteus Strain BAFB, an Alkane-Degrading Bacterium Isolated from JP-7 Polluted Soil.</title>
        <authorList>
            <person name="Brown L."/>
            <person name="Ruiz O.N."/>
            <person name="Gunasekera T."/>
        </authorList>
    </citation>
    <scope>NUCLEOTIDE SEQUENCE [LARGE SCALE GENOMIC DNA]</scope>
    <source>
        <strain evidence="5">BAFB</strain>
    </source>
</reference>
<dbReference type="PIRSF" id="PIRSF000443">
    <property type="entry name" value="Homoser_Ac_trans"/>
    <property type="match status" value="1"/>
</dbReference>
<keyword evidence="1 2" id="KW-0808">Transferase</keyword>
<dbReference type="Pfam" id="PF00561">
    <property type="entry name" value="Abhydrolase_1"/>
    <property type="match status" value="1"/>
</dbReference>
<dbReference type="PANTHER" id="PTHR32268">
    <property type="entry name" value="HOMOSERINE O-ACETYLTRANSFERASE"/>
    <property type="match status" value="1"/>
</dbReference>
<dbReference type="PANTHER" id="PTHR32268:SF11">
    <property type="entry name" value="HOMOSERINE O-ACETYLTRANSFERASE"/>
    <property type="match status" value="1"/>
</dbReference>
<feature type="active site" description="Nucleophile" evidence="2 3">
    <location>
        <position position="139"/>
    </location>
</feature>